<reference evidence="6 7" key="1">
    <citation type="journal article" date="2010" name="J. Bacteriol.">
        <title>Complete genome sequence of the cellulolytic thermophile Caldicellulosiruptor obsidiansis OB47T.</title>
        <authorList>
            <person name="Elkins J.G."/>
            <person name="Lochner A."/>
            <person name="Hamilton-Brehm S.D."/>
            <person name="Davenport K.W."/>
            <person name="Podar M."/>
            <person name="Brown S.D."/>
            <person name="Land M.L."/>
            <person name="Hauser L.J."/>
            <person name="Klingeman D.M."/>
            <person name="Raman B."/>
            <person name="Goodwin L.A."/>
            <person name="Tapia R."/>
            <person name="Meincke L.J."/>
            <person name="Detter J.C."/>
            <person name="Bruce D.C."/>
            <person name="Han C.S."/>
            <person name="Palumbo A.V."/>
            <person name="Cottingham R.W."/>
            <person name="Keller M."/>
            <person name="Graham D.E."/>
        </authorList>
    </citation>
    <scope>NUCLEOTIDE SEQUENCE [LARGE SCALE GENOMIC DNA]</scope>
    <source>
        <strain evidence="7">ATCC BAA-2073 / strain OB47</strain>
    </source>
</reference>
<proteinExistence type="predicted"/>
<dbReference type="InterPro" id="IPR017896">
    <property type="entry name" value="4Fe4S_Fe-S-bd"/>
</dbReference>
<dbReference type="SUPFAM" id="SSF54862">
    <property type="entry name" value="4Fe-4S ferredoxins"/>
    <property type="match status" value="1"/>
</dbReference>
<dbReference type="KEGG" id="cob:COB47_1745"/>
<feature type="domain" description="4Fe-4S ferredoxin-type" evidence="5">
    <location>
        <begin position="36"/>
        <end position="67"/>
    </location>
</feature>
<keyword evidence="7" id="KW-1185">Reference proteome</keyword>
<dbReference type="PROSITE" id="PS51379">
    <property type="entry name" value="4FE4S_FER_2"/>
    <property type="match status" value="2"/>
</dbReference>
<dbReference type="PANTHER" id="PTHR43687:SF1">
    <property type="entry name" value="FERREDOXIN III"/>
    <property type="match status" value="1"/>
</dbReference>
<dbReference type="Pfam" id="PF13237">
    <property type="entry name" value="Fer4_10"/>
    <property type="match status" value="1"/>
</dbReference>
<evidence type="ECO:0000256" key="2">
    <source>
        <dbReference type="ARBA" id="ARBA00022723"/>
    </source>
</evidence>
<dbReference type="STRING" id="608506.COB47_1745"/>
<dbReference type="Proteomes" id="UP000000347">
    <property type="component" value="Chromosome"/>
</dbReference>
<organism evidence="6 7">
    <name type="scientific">Caldicellulosiruptor obsidiansis (strain ATCC BAA-2073 / JCM 16842 / OB47)</name>
    <dbReference type="NCBI Taxonomy" id="608506"/>
    <lineage>
        <taxon>Bacteria</taxon>
        <taxon>Bacillati</taxon>
        <taxon>Bacillota</taxon>
        <taxon>Bacillota incertae sedis</taxon>
        <taxon>Caldicellulosiruptorales</taxon>
        <taxon>Caldicellulosiruptoraceae</taxon>
        <taxon>Caldicellulosiruptor</taxon>
    </lineage>
</organism>
<keyword evidence="3" id="KW-0408">Iron</keyword>
<evidence type="ECO:0000256" key="3">
    <source>
        <dbReference type="ARBA" id="ARBA00023004"/>
    </source>
</evidence>
<dbReference type="AlphaFoldDB" id="D9TFQ2"/>
<dbReference type="EMBL" id="CP002164">
    <property type="protein sequence ID" value="ADL43022.1"/>
    <property type="molecule type" value="Genomic_DNA"/>
</dbReference>
<dbReference type="GO" id="GO:0051539">
    <property type="term" value="F:4 iron, 4 sulfur cluster binding"/>
    <property type="evidence" value="ECO:0007669"/>
    <property type="project" value="UniProtKB-KW"/>
</dbReference>
<evidence type="ECO:0000256" key="1">
    <source>
        <dbReference type="ARBA" id="ARBA00022485"/>
    </source>
</evidence>
<evidence type="ECO:0000313" key="7">
    <source>
        <dbReference type="Proteomes" id="UP000000347"/>
    </source>
</evidence>
<evidence type="ECO:0000259" key="5">
    <source>
        <dbReference type="PROSITE" id="PS51379"/>
    </source>
</evidence>
<keyword evidence="4" id="KW-0411">Iron-sulfur</keyword>
<evidence type="ECO:0000313" key="6">
    <source>
        <dbReference type="EMBL" id="ADL43022.1"/>
    </source>
</evidence>
<protein>
    <submittedName>
        <fullName evidence="6">4Fe-4S ferredoxin iron-sulfur binding domain protein</fullName>
    </submittedName>
</protein>
<feature type="domain" description="4Fe-4S ferredoxin-type" evidence="5">
    <location>
        <begin position="6"/>
        <end position="35"/>
    </location>
</feature>
<dbReference type="PANTHER" id="PTHR43687">
    <property type="entry name" value="ADENYLYLSULFATE REDUCTASE, BETA SUBUNIT"/>
    <property type="match status" value="1"/>
</dbReference>
<dbReference type="HOGENOM" id="CLU_139698_5_5_9"/>
<dbReference type="eggNOG" id="COG1146">
    <property type="taxonomic scope" value="Bacteria"/>
</dbReference>
<name>D9TFQ2_CALOO</name>
<accession>D9TFQ2</accession>
<keyword evidence="1" id="KW-0004">4Fe-4S</keyword>
<sequence>MLAKNWYPIIDKEKCMQCYQCVNFCPHDVYEVGQDGYPNVKNPDNCVEFCRGCQKICPNEAIKYFGEER</sequence>
<dbReference type="InterPro" id="IPR017900">
    <property type="entry name" value="4Fe4S_Fe_S_CS"/>
</dbReference>
<dbReference type="InterPro" id="IPR050572">
    <property type="entry name" value="Fe-S_Ferredoxin"/>
</dbReference>
<evidence type="ECO:0000256" key="4">
    <source>
        <dbReference type="ARBA" id="ARBA00023014"/>
    </source>
</evidence>
<dbReference type="Gene3D" id="3.30.70.20">
    <property type="match status" value="1"/>
</dbReference>
<dbReference type="PROSITE" id="PS00198">
    <property type="entry name" value="4FE4S_FER_1"/>
    <property type="match status" value="1"/>
</dbReference>
<keyword evidence="2" id="KW-0479">Metal-binding</keyword>
<dbReference type="GO" id="GO:0046872">
    <property type="term" value="F:metal ion binding"/>
    <property type="evidence" value="ECO:0007669"/>
    <property type="project" value="UniProtKB-KW"/>
</dbReference>
<gene>
    <name evidence="6" type="ordered locus">COB47_1745</name>
</gene>